<proteinExistence type="inferred from homology"/>
<dbReference type="SUPFAM" id="SSF54427">
    <property type="entry name" value="NTF2-like"/>
    <property type="match status" value="1"/>
</dbReference>
<dbReference type="Pfam" id="PF00866">
    <property type="entry name" value="Ring_hydroxyl_B"/>
    <property type="match status" value="1"/>
</dbReference>
<evidence type="ECO:0000256" key="1">
    <source>
        <dbReference type="ARBA" id="ARBA00009570"/>
    </source>
</evidence>
<dbReference type="GO" id="GO:0019380">
    <property type="term" value="P:3-phenylpropionate catabolic process"/>
    <property type="evidence" value="ECO:0007669"/>
    <property type="project" value="TreeGrafter"/>
</dbReference>
<dbReference type="Gene3D" id="3.10.450.50">
    <property type="match status" value="1"/>
</dbReference>
<dbReference type="InterPro" id="IPR000391">
    <property type="entry name" value="Rng_hydr_dOase-bsu"/>
</dbReference>
<dbReference type="NCBIfam" id="NF007479">
    <property type="entry name" value="PRK10069.1"/>
    <property type="match status" value="1"/>
</dbReference>
<gene>
    <name evidence="3" type="ORF">DW322_12975</name>
</gene>
<dbReference type="CDD" id="cd00667">
    <property type="entry name" value="ring_hydroxylating_dioxygenases_beta"/>
    <property type="match status" value="1"/>
</dbReference>
<evidence type="ECO:0000313" key="4">
    <source>
        <dbReference type="Proteomes" id="UP000471120"/>
    </source>
</evidence>
<dbReference type="InterPro" id="IPR032710">
    <property type="entry name" value="NTF2-like_dom_sf"/>
</dbReference>
<comment type="similarity">
    <text evidence="1">Belongs to the bacterial ring-hydroxylating dioxygenase beta subunit family.</text>
</comment>
<dbReference type="GO" id="GO:0051213">
    <property type="term" value="F:dioxygenase activity"/>
    <property type="evidence" value="ECO:0007669"/>
    <property type="project" value="UniProtKB-KW"/>
</dbReference>
<protein>
    <submittedName>
        <fullName evidence="3">3-phenylpropionate dioxygenase</fullName>
    </submittedName>
</protein>
<name>A0A6P2CIE8_9NOCA</name>
<reference evidence="3 4" key="1">
    <citation type="submission" date="2018-07" db="EMBL/GenBank/DDBJ databases">
        <title>Genome sequence of Rhodococcus rhodnii ATCC 35071 from Rhodnius prolixus.</title>
        <authorList>
            <person name="Patel V."/>
            <person name="Vogel K.J."/>
        </authorList>
    </citation>
    <scope>NUCLEOTIDE SEQUENCE [LARGE SCALE GENOMIC DNA]</scope>
    <source>
        <strain evidence="3 4">ATCC 35071</strain>
    </source>
</reference>
<organism evidence="3 4">
    <name type="scientific">Rhodococcus rhodnii</name>
    <dbReference type="NCBI Taxonomy" id="38312"/>
    <lineage>
        <taxon>Bacteria</taxon>
        <taxon>Bacillati</taxon>
        <taxon>Actinomycetota</taxon>
        <taxon>Actinomycetes</taxon>
        <taxon>Mycobacteriales</taxon>
        <taxon>Nocardiaceae</taxon>
        <taxon>Rhodococcus</taxon>
    </lineage>
</organism>
<keyword evidence="2" id="KW-0560">Oxidoreductase</keyword>
<dbReference type="PANTHER" id="PTHR41534:SF2">
    <property type="entry name" value="3-PHENYLPROPIONATE_CINNAMIC ACID DIOXYGENASE SUBUNIT BETA"/>
    <property type="match status" value="1"/>
</dbReference>
<dbReference type="PANTHER" id="PTHR41534">
    <property type="entry name" value="BLR3401 PROTEIN"/>
    <property type="match status" value="1"/>
</dbReference>
<dbReference type="Proteomes" id="UP000471120">
    <property type="component" value="Unassembled WGS sequence"/>
</dbReference>
<comment type="caution">
    <text evidence="3">The sequence shown here is derived from an EMBL/GenBank/DDBJ whole genome shotgun (WGS) entry which is preliminary data.</text>
</comment>
<accession>A0A6P2CIE8</accession>
<evidence type="ECO:0000313" key="3">
    <source>
        <dbReference type="EMBL" id="TXG90966.1"/>
    </source>
</evidence>
<sequence length="188" mass="21462">MTAAGAGSVAPASAVPALPTPELLREIEERYYTEADLLDDREFAAWLDLLEDDLVYWMPLVRNVQSRQTGETTRQGEDMAWFDEDKSTLAKRVAQLRTGMHWSEEPVSRVSRLVTNVRIVGTEPASGEVTVRSKLLLYQNRQEDEVNLFVGKRFDTWRRRADGSFGLARREIRLDQNVLLAKSLTVFF</sequence>
<keyword evidence="3" id="KW-0223">Dioxygenase</keyword>
<dbReference type="AlphaFoldDB" id="A0A6P2CIE8"/>
<dbReference type="EMBL" id="QRCM01000001">
    <property type="protein sequence ID" value="TXG90966.1"/>
    <property type="molecule type" value="Genomic_DNA"/>
</dbReference>
<evidence type="ECO:0000256" key="2">
    <source>
        <dbReference type="ARBA" id="ARBA00023002"/>
    </source>
</evidence>
<dbReference type="RefSeq" id="WP_010839880.1">
    <property type="nucleotide sequence ID" value="NZ_QRCM01000001.1"/>
</dbReference>